<organism evidence="1 2">
    <name type="scientific">Eleutherodactylus coqui</name>
    <name type="common">Puerto Rican coqui</name>
    <dbReference type="NCBI Taxonomy" id="57060"/>
    <lineage>
        <taxon>Eukaryota</taxon>
        <taxon>Metazoa</taxon>
        <taxon>Chordata</taxon>
        <taxon>Craniata</taxon>
        <taxon>Vertebrata</taxon>
        <taxon>Euteleostomi</taxon>
        <taxon>Amphibia</taxon>
        <taxon>Batrachia</taxon>
        <taxon>Anura</taxon>
        <taxon>Neobatrachia</taxon>
        <taxon>Hyloidea</taxon>
        <taxon>Eleutherodactylidae</taxon>
        <taxon>Eleutherodactylinae</taxon>
        <taxon>Eleutherodactylus</taxon>
        <taxon>Eleutherodactylus</taxon>
    </lineage>
</organism>
<dbReference type="AlphaFoldDB" id="A0A8J6F5K2"/>
<proteinExistence type="predicted"/>
<gene>
    <name evidence="1" type="ORF">GDO78_012156</name>
</gene>
<reference evidence="1" key="1">
    <citation type="thesis" date="2020" institute="ProQuest LLC" country="789 East Eisenhower Parkway, Ann Arbor, MI, USA">
        <title>Comparative Genomics and Chromosome Evolution.</title>
        <authorList>
            <person name="Mudd A.B."/>
        </authorList>
    </citation>
    <scope>NUCLEOTIDE SEQUENCE</scope>
    <source>
        <strain evidence="1">HN-11 Male</strain>
        <tissue evidence="1">Kidney and liver</tissue>
    </source>
</reference>
<comment type="caution">
    <text evidence="1">The sequence shown here is derived from an EMBL/GenBank/DDBJ whole genome shotgun (WGS) entry which is preliminary data.</text>
</comment>
<accession>A0A8J6F5K2</accession>
<keyword evidence="2" id="KW-1185">Reference proteome</keyword>
<name>A0A8J6F5K2_ELECQ</name>
<evidence type="ECO:0000313" key="1">
    <source>
        <dbReference type="EMBL" id="KAG9480539.1"/>
    </source>
</evidence>
<sequence length="116" mass="13477">MRALLVKAEILIRGFSVFRCHFPHKSINDNSYRNFCIRNGFMQVTCQIYHAKPLQSHHSLQSSIRSKTVTQIICSKKLPFLNTHYIFIYIFTVSRSDKYEPLQSSMSFLAISGSKQ</sequence>
<dbReference type="Proteomes" id="UP000770717">
    <property type="component" value="Unassembled WGS sequence"/>
</dbReference>
<dbReference type="EMBL" id="WNTK01000007">
    <property type="protein sequence ID" value="KAG9480539.1"/>
    <property type="molecule type" value="Genomic_DNA"/>
</dbReference>
<evidence type="ECO:0000313" key="2">
    <source>
        <dbReference type="Proteomes" id="UP000770717"/>
    </source>
</evidence>
<protein>
    <submittedName>
        <fullName evidence="1">Uncharacterized protein</fullName>
    </submittedName>
</protein>